<name>A0ABP8DJ39_9ACTN</name>
<feature type="domain" description="CBM2" evidence="2">
    <location>
        <begin position="104"/>
        <end position="217"/>
    </location>
</feature>
<dbReference type="Proteomes" id="UP001500620">
    <property type="component" value="Unassembled WGS sequence"/>
</dbReference>
<evidence type="ECO:0000256" key="1">
    <source>
        <dbReference type="SAM" id="MobiDB-lite"/>
    </source>
</evidence>
<comment type="caution">
    <text evidence="3">The sequence shown here is derived from an EMBL/GenBank/DDBJ whole genome shotgun (WGS) entry which is preliminary data.</text>
</comment>
<accession>A0ABP8DJ39</accession>
<dbReference type="SUPFAM" id="SSF49384">
    <property type="entry name" value="Carbohydrate-binding domain"/>
    <property type="match status" value="1"/>
</dbReference>
<sequence>MTRRSTPVALLDACTAGVGALRRAGLGGGALATVAVTVAGTGALVAGFLWPPAVPEPAAGAPQVAAAGPTSAGHPGAISQQMGSAAAPPSSAAPSRSASSAPVKTAAPVPLTARFARGADGGLAGYSATITVANPGAAAASGWTVTLTLPRNSLSVTDVSGATVTRDGAVWTFIPTADTAKVGPAASVTVSFRVSGAALLDATPTACRIDANPCQGVG</sequence>
<gene>
    <name evidence="3" type="ORF">GCM10022255_073600</name>
</gene>
<dbReference type="InterPro" id="IPR008965">
    <property type="entry name" value="CBM2/CBM3_carb-bd_dom_sf"/>
</dbReference>
<dbReference type="InterPro" id="IPR012291">
    <property type="entry name" value="CBM2_carb-bd_dom_sf"/>
</dbReference>
<evidence type="ECO:0000313" key="3">
    <source>
        <dbReference type="EMBL" id="GAA4257313.1"/>
    </source>
</evidence>
<feature type="compositionally biased region" description="Low complexity" evidence="1">
    <location>
        <begin position="84"/>
        <end position="102"/>
    </location>
</feature>
<feature type="compositionally biased region" description="Low complexity" evidence="1">
    <location>
        <begin position="59"/>
        <end position="69"/>
    </location>
</feature>
<evidence type="ECO:0000313" key="4">
    <source>
        <dbReference type="Proteomes" id="UP001500620"/>
    </source>
</evidence>
<evidence type="ECO:0000259" key="2">
    <source>
        <dbReference type="PROSITE" id="PS51173"/>
    </source>
</evidence>
<organism evidence="3 4">
    <name type="scientific">Dactylosporangium darangshiense</name>
    <dbReference type="NCBI Taxonomy" id="579108"/>
    <lineage>
        <taxon>Bacteria</taxon>
        <taxon>Bacillati</taxon>
        <taxon>Actinomycetota</taxon>
        <taxon>Actinomycetes</taxon>
        <taxon>Micromonosporales</taxon>
        <taxon>Micromonosporaceae</taxon>
        <taxon>Dactylosporangium</taxon>
    </lineage>
</organism>
<feature type="region of interest" description="Disordered" evidence="1">
    <location>
        <begin position="59"/>
        <end position="104"/>
    </location>
</feature>
<dbReference type="InterPro" id="IPR001919">
    <property type="entry name" value="CBD2"/>
</dbReference>
<dbReference type="Pfam" id="PF00553">
    <property type="entry name" value="CBM_2"/>
    <property type="match status" value="1"/>
</dbReference>
<dbReference type="PROSITE" id="PS51173">
    <property type="entry name" value="CBM2"/>
    <property type="match status" value="1"/>
</dbReference>
<reference evidence="4" key="1">
    <citation type="journal article" date="2019" name="Int. J. Syst. Evol. Microbiol.">
        <title>The Global Catalogue of Microorganisms (GCM) 10K type strain sequencing project: providing services to taxonomists for standard genome sequencing and annotation.</title>
        <authorList>
            <consortium name="The Broad Institute Genomics Platform"/>
            <consortium name="The Broad Institute Genome Sequencing Center for Infectious Disease"/>
            <person name="Wu L."/>
            <person name="Ma J."/>
        </authorList>
    </citation>
    <scope>NUCLEOTIDE SEQUENCE [LARGE SCALE GENOMIC DNA]</scope>
    <source>
        <strain evidence="4">JCM 17441</strain>
    </source>
</reference>
<protein>
    <recommendedName>
        <fullName evidence="2">CBM2 domain-containing protein</fullName>
    </recommendedName>
</protein>
<keyword evidence="4" id="KW-1185">Reference proteome</keyword>
<dbReference type="SMART" id="SM00637">
    <property type="entry name" value="CBD_II"/>
    <property type="match status" value="1"/>
</dbReference>
<dbReference type="EMBL" id="BAABAT010000027">
    <property type="protein sequence ID" value="GAA4257313.1"/>
    <property type="molecule type" value="Genomic_DNA"/>
</dbReference>
<proteinExistence type="predicted"/>
<dbReference type="RefSeq" id="WP_345134308.1">
    <property type="nucleotide sequence ID" value="NZ_BAABAT010000027.1"/>
</dbReference>
<dbReference type="Gene3D" id="2.60.40.290">
    <property type="match status" value="1"/>
</dbReference>